<dbReference type="RefSeq" id="WP_114130317.1">
    <property type="nucleotide sequence ID" value="NZ_CP068434.1"/>
</dbReference>
<organism evidence="1 2">
    <name type="scientific">Cupriavidus necator</name>
    <name type="common">Alcaligenes eutrophus</name>
    <name type="synonym">Ralstonia eutropha</name>
    <dbReference type="NCBI Taxonomy" id="106590"/>
    <lineage>
        <taxon>Bacteria</taxon>
        <taxon>Pseudomonadati</taxon>
        <taxon>Pseudomonadota</taxon>
        <taxon>Betaproteobacteria</taxon>
        <taxon>Burkholderiales</taxon>
        <taxon>Burkholderiaceae</taxon>
        <taxon>Cupriavidus</taxon>
    </lineage>
</organism>
<dbReference type="AlphaFoldDB" id="A0A367PQT9"/>
<dbReference type="Proteomes" id="UP000253501">
    <property type="component" value="Unassembled WGS sequence"/>
</dbReference>
<name>A0A367PQT9_CUPNE</name>
<accession>A0A367PQT9</accession>
<gene>
    <name evidence="1" type="ORF">DDK22_01135</name>
</gene>
<reference evidence="1 2" key="1">
    <citation type="submission" date="2018-04" db="EMBL/GenBank/DDBJ databases">
        <title>Cupriavidus necator CR12 genome sequencing and assembly.</title>
        <authorList>
            <person name="Ben Fekih I."/>
            <person name="Mazhar H.S."/>
            <person name="Bello S.K."/>
            <person name="Rensing C."/>
        </authorList>
    </citation>
    <scope>NUCLEOTIDE SEQUENCE [LARGE SCALE GENOMIC DNA]</scope>
    <source>
        <strain evidence="1 2">CR12</strain>
    </source>
</reference>
<evidence type="ECO:0000313" key="1">
    <source>
        <dbReference type="EMBL" id="RCJ10291.1"/>
    </source>
</evidence>
<protein>
    <submittedName>
        <fullName evidence="1">Uncharacterized protein</fullName>
    </submittedName>
</protein>
<proteinExistence type="predicted"/>
<dbReference type="EMBL" id="QDHA01000003">
    <property type="protein sequence ID" value="RCJ10291.1"/>
    <property type="molecule type" value="Genomic_DNA"/>
</dbReference>
<comment type="caution">
    <text evidence="1">The sequence shown here is derived from an EMBL/GenBank/DDBJ whole genome shotgun (WGS) entry which is preliminary data.</text>
</comment>
<sequence>MNDISTLGWLSSIVFSPQARRRQCSHCLAEHNRDINAACNILAYGLAWLEEEDNIAPMRRRGLPARDGAKVRDGKAHINAADWSLLLAVARPAETDERLYVYRRRTAGASIEAPSGQYAGGESLTTHTHIKLGTPV</sequence>
<evidence type="ECO:0000313" key="2">
    <source>
        <dbReference type="Proteomes" id="UP000253501"/>
    </source>
</evidence>